<dbReference type="PANTHER" id="PTHR13421">
    <property type="entry name" value="SNRNA-ACTIVATING PROTEIN COMPLEX SUBUNIT 3"/>
    <property type="match status" value="1"/>
</dbReference>
<dbReference type="GO" id="GO:0005634">
    <property type="term" value="C:nucleus"/>
    <property type="evidence" value="ECO:0007669"/>
    <property type="project" value="UniProtKB-SubCell"/>
</dbReference>
<evidence type="ECO:0000256" key="3">
    <source>
        <dbReference type="ARBA" id="ARBA00023015"/>
    </source>
</evidence>
<dbReference type="AlphaFoldDB" id="A0A6A6MG47"/>
<dbReference type="PANTHER" id="PTHR13421:SF16">
    <property type="entry name" value="SNRNA-ACTIVATING PROTEIN COMPLEX SUBUNIT 3"/>
    <property type="match status" value="1"/>
</dbReference>
<dbReference type="EMBL" id="JAAGAX010000006">
    <property type="protein sequence ID" value="KAF2312670.1"/>
    <property type="molecule type" value="Genomic_DNA"/>
</dbReference>
<dbReference type="Proteomes" id="UP000467840">
    <property type="component" value="Chromosome 14"/>
</dbReference>
<dbReference type="GO" id="GO:0001006">
    <property type="term" value="F:RNA polymerase III type 3 promoter sequence-specific DNA binding"/>
    <property type="evidence" value="ECO:0007669"/>
    <property type="project" value="TreeGrafter"/>
</dbReference>
<keyword evidence="8" id="KW-1185">Reference proteome</keyword>
<proteinExistence type="inferred from homology"/>
<accession>A0A6A6MG47</accession>
<evidence type="ECO:0000313" key="7">
    <source>
        <dbReference type="EMBL" id="KAF2312670.1"/>
    </source>
</evidence>
<evidence type="ECO:0000256" key="2">
    <source>
        <dbReference type="ARBA" id="ARBA00010410"/>
    </source>
</evidence>
<dbReference type="GO" id="GO:0042796">
    <property type="term" value="P:snRNA transcription by RNA polymerase III"/>
    <property type="evidence" value="ECO:0007669"/>
    <property type="project" value="TreeGrafter"/>
</dbReference>
<evidence type="ECO:0000256" key="5">
    <source>
        <dbReference type="ARBA" id="ARBA00023163"/>
    </source>
</evidence>
<dbReference type="GO" id="GO:0001046">
    <property type="term" value="F:core promoter sequence-specific DNA binding"/>
    <property type="evidence" value="ECO:0007669"/>
    <property type="project" value="TreeGrafter"/>
</dbReference>
<comment type="caution">
    <text evidence="7">The sequence shown here is derived from an EMBL/GenBank/DDBJ whole genome shotgun (WGS) entry which is preliminary data.</text>
</comment>
<protein>
    <submittedName>
        <fullName evidence="7">Uncharacterized protein</fullName>
    </submittedName>
</protein>
<dbReference type="GO" id="GO:0000978">
    <property type="term" value="F:RNA polymerase II cis-regulatory region sequence-specific DNA binding"/>
    <property type="evidence" value="ECO:0007669"/>
    <property type="project" value="TreeGrafter"/>
</dbReference>
<dbReference type="GO" id="GO:0042795">
    <property type="term" value="P:snRNA transcription by RNA polymerase II"/>
    <property type="evidence" value="ECO:0007669"/>
    <property type="project" value="TreeGrafter"/>
</dbReference>
<evidence type="ECO:0000256" key="4">
    <source>
        <dbReference type="ARBA" id="ARBA00023125"/>
    </source>
</evidence>
<keyword evidence="3" id="KW-0805">Transcription regulation</keyword>
<organism evidence="7 8">
    <name type="scientific">Hevea brasiliensis</name>
    <name type="common">Para rubber tree</name>
    <name type="synonym">Siphonia brasiliensis</name>
    <dbReference type="NCBI Taxonomy" id="3981"/>
    <lineage>
        <taxon>Eukaryota</taxon>
        <taxon>Viridiplantae</taxon>
        <taxon>Streptophyta</taxon>
        <taxon>Embryophyta</taxon>
        <taxon>Tracheophyta</taxon>
        <taxon>Spermatophyta</taxon>
        <taxon>Magnoliopsida</taxon>
        <taxon>eudicotyledons</taxon>
        <taxon>Gunneridae</taxon>
        <taxon>Pentapetalae</taxon>
        <taxon>rosids</taxon>
        <taxon>fabids</taxon>
        <taxon>Malpighiales</taxon>
        <taxon>Euphorbiaceae</taxon>
        <taxon>Crotonoideae</taxon>
        <taxon>Micrandreae</taxon>
        <taxon>Hevea</taxon>
    </lineage>
</organism>
<dbReference type="InterPro" id="IPR022042">
    <property type="entry name" value="snRNA-activating_su3"/>
</dbReference>
<keyword evidence="6" id="KW-0539">Nucleus</keyword>
<keyword evidence="5" id="KW-0804">Transcription</keyword>
<evidence type="ECO:0000256" key="1">
    <source>
        <dbReference type="ARBA" id="ARBA00004123"/>
    </source>
</evidence>
<comment type="similarity">
    <text evidence="2">Belongs to the SNAPC3/SRD2 family.</text>
</comment>
<dbReference type="GO" id="GO:0003681">
    <property type="term" value="F:bent DNA binding"/>
    <property type="evidence" value="ECO:0007669"/>
    <property type="project" value="TreeGrafter"/>
</dbReference>
<comment type="subcellular location">
    <subcellularLocation>
        <location evidence="1">Nucleus</location>
    </subcellularLocation>
</comment>
<evidence type="ECO:0000313" key="8">
    <source>
        <dbReference type="Proteomes" id="UP000467840"/>
    </source>
</evidence>
<evidence type="ECO:0000256" key="6">
    <source>
        <dbReference type="ARBA" id="ARBA00023242"/>
    </source>
</evidence>
<reference evidence="7 8" key="1">
    <citation type="journal article" date="2020" name="Mol. Plant">
        <title>The Chromosome-Based Rubber Tree Genome Provides New Insights into Spurge Genome Evolution and Rubber Biosynthesis.</title>
        <authorList>
            <person name="Liu J."/>
            <person name="Shi C."/>
            <person name="Shi C.C."/>
            <person name="Li W."/>
            <person name="Zhang Q.J."/>
            <person name="Zhang Y."/>
            <person name="Li K."/>
            <person name="Lu H.F."/>
            <person name="Shi C."/>
            <person name="Zhu S.T."/>
            <person name="Xiao Z.Y."/>
            <person name="Nan H."/>
            <person name="Yue Y."/>
            <person name="Zhu X.G."/>
            <person name="Wu Y."/>
            <person name="Hong X.N."/>
            <person name="Fan G.Y."/>
            <person name="Tong Y."/>
            <person name="Zhang D."/>
            <person name="Mao C.L."/>
            <person name="Liu Y.L."/>
            <person name="Hao S.J."/>
            <person name="Liu W.Q."/>
            <person name="Lv M.Q."/>
            <person name="Zhang H.B."/>
            <person name="Liu Y."/>
            <person name="Hu-Tang G.R."/>
            <person name="Wang J.P."/>
            <person name="Wang J.H."/>
            <person name="Sun Y.H."/>
            <person name="Ni S.B."/>
            <person name="Chen W.B."/>
            <person name="Zhang X.C."/>
            <person name="Jiao Y.N."/>
            <person name="Eichler E.E."/>
            <person name="Li G.H."/>
            <person name="Liu X."/>
            <person name="Gao L.Z."/>
        </authorList>
    </citation>
    <scope>NUCLEOTIDE SEQUENCE [LARGE SCALE GENOMIC DNA]</scope>
    <source>
        <strain evidence="8">cv. GT1</strain>
        <tissue evidence="7">Leaf</tissue>
    </source>
</reference>
<name>A0A6A6MG47_HEVBR</name>
<gene>
    <name evidence="7" type="ORF">GH714_039512</name>
</gene>
<dbReference type="GO" id="GO:0019185">
    <property type="term" value="C:snRNA-activating protein complex"/>
    <property type="evidence" value="ECO:0007669"/>
    <property type="project" value="TreeGrafter"/>
</dbReference>
<sequence>MAVGFAWKNKAKDGDDKFKRWRWGSRDDVSIARGGPIYVPNLVGPLTRVPDFESALFYELEDLKDELCLHAISPSNDDNICMIDELKIYSDEDLVEMALKETLNESCFAKVDEVLKIKQKQDQDKATVSCIHLMLVTALDGELQLRCGQRLEKPCDVLGDMEQINGLGFAIPILDNASNKGIEKSTVHSQKPIPDALNKGLIV</sequence>
<keyword evidence="4" id="KW-0238">DNA-binding</keyword>